<reference evidence="3 4" key="1">
    <citation type="submission" date="2024-03" db="EMBL/GenBank/DDBJ databases">
        <title>The complete genome of Streptomyces sirii sp.nov.</title>
        <authorList>
            <person name="Zakalyukina Y.V."/>
            <person name="Belik A.R."/>
            <person name="Biryukov M.V."/>
            <person name="Baturina O.A."/>
            <person name="Kabilov M.R."/>
        </authorList>
    </citation>
    <scope>NUCLEOTIDE SEQUENCE [LARGE SCALE GENOMIC DNA]</scope>
    <source>
        <strain evidence="3 4">BP-8</strain>
    </source>
</reference>
<dbReference type="RefSeq" id="WP_407289065.1">
    <property type="nucleotide sequence ID" value="NZ_CP147982.1"/>
</dbReference>
<feature type="signal peptide" evidence="1">
    <location>
        <begin position="1"/>
        <end position="39"/>
    </location>
</feature>
<organism evidence="3 4">
    <name type="scientific">Streptomyces sirii</name>
    <dbReference type="NCBI Taxonomy" id="3127701"/>
    <lineage>
        <taxon>Bacteria</taxon>
        <taxon>Bacillati</taxon>
        <taxon>Actinomycetota</taxon>
        <taxon>Actinomycetes</taxon>
        <taxon>Kitasatosporales</taxon>
        <taxon>Streptomycetaceae</taxon>
        <taxon>Streptomyces</taxon>
    </lineage>
</organism>
<dbReference type="Proteomes" id="UP001626628">
    <property type="component" value="Chromosome"/>
</dbReference>
<gene>
    <name evidence="3" type="ORF">WAB15_37600</name>
</gene>
<accession>A0ABZ2R0Q1</accession>
<dbReference type="Pfam" id="PF03793">
    <property type="entry name" value="PASTA"/>
    <property type="match status" value="1"/>
</dbReference>
<name>A0ABZ2R0Q1_9ACTN</name>
<keyword evidence="4" id="KW-1185">Reference proteome</keyword>
<sequence length="117" mass="12252">MVNDNLTAKNHTARTRTAQAGTAAALVLSALALAGLAHADGRTMPNVTGRGLVDAFQALDYDTGIRFKDGRGAGRHVLWPASWKVCGQQPAPGTPVKGRQITLTVVKDEERCTDGAG</sequence>
<dbReference type="Gene3D" id="3.30.10.20">
    <property type="match status" value="1"/>
</dbReference>
<protein>
    <submittedName>
        <fullName evidence="3">PASTA domain-containing protein</fullName>
    </submittedName>
</protein>
<dbReference type="EMBL" id="CP147982">
    <property type="protein sequence ID" value="WXK81271.1"/>
    <property type="molecule type" value="Genomic_DNA"/>
</dbReference>
<dbReference type="PROSITE" id="PS51178">
    <property type="entry name" value="PASTA"/>
    <property type="match status" value="1"/>
</dbReference>
<evidence type="ECO:0000256" key="1">
    <source>
        <dbReference type="SAM" id="SignalP"/>
    </source>
</evidence>
<keyword evidence="1" id="KW-0732">Signal</keyword>
<evidence type="ECO:0000313" key="3">
    <source>
        <dbReference type="EMBL" id="WXK81271.1"/>
    </source>
</evidence>
<evidence type="ECO:0000313" key="4">
    <source>
        <dbReference type="Proteomes" id="UP001626628"/>
    </source>
</evidence>
<feature type="domain" description="PASTA" evidence="2">
    <location>
        <begin position="38"/>
        <end position="107"/>
    </location>
</feature>
<evidence type="ECO:0000259" key="2">
    <source>
        <dbReference type="PROSITE" id="PS51178"/>
    </source>
</evidence>
<dbReference type="CDD" id="cd06577">
    <property type="entry name" value="PASTA_pknB"/>
    <property type="match status" value="1"/>
</dbReference>
<feature type="chain" id="PRO_5046449637" evidence="1">
    <location>
        <begin position="40"/>
        <end position="117"/>
    </location>
</feature>
<proteinExistence type="predicted"/>
<dbReference type="InterPro" id="IPR005543">
    <property type="entry name" value="PASTA_dom"/>
</dbReference>